<reference evidence="1 2" key="1">
    <citation type="submission" date="2019-05" db="EMBL/GenBank/DDBJ databases">
        <title>Draft genome sequence of Nonomuraea zeae DSM 100528.</title>
        <authorList>
            <person name="Saricaoglu S."/>
            <person name="Isik K."/>
        </authorList>
    </citation>
    <scope>NUCLEOTIDE SEQUENCE [LARGE SCALE GENOMIC DNA]</scope>
    <source>
        <strain evidence="1 2">DSM 100528</strain>
    </source>
</reference>
<evidence type="ECO:0008006" key="3">
    <source>
        <dbReference type="Google" id="ProtNLM"/>
    </source>
</evidence>
<protein>
    <recommendedName>
        <fullName evidence="3">DUF4404 family protein</fullName>
    </recommendedName>
</protein>
<evidence type="ECO:0000313" key="1">
    <source>
        <dbReference type="EMBL" id="TMR19348.1"/>
    </source>
</evidence>
<dbReference type="AlphaFoldDB" id="A0A5S4FHF1"/>
<name>A0A5S4FHF1_9ACTN</name>
<comment type="caution">
    <text evidence="1">The sequence shown here is derived from an EMBL/GenBank/DDBJ whole genome shotgun (WGS) entry which is preliminary data.</text>
</comment>
<proteinExistence type="predicted"/>
<dbReference type="RefSeq" id="WP_138697436.1">
    <property type="nucleotide sequence ID" value="NZ_JBHSAZ010000010.1"/>
</dbReference>
<organism evidence="1 2">
    <name type="scientific">Nonomuraea zeae</name>
    <dbReference type="NCBI Taxonomy" id="1642303"/>
    <lineage>
        <taxon>Bacteria</taxon>
        <taxon>Bacillati</taxon>
        <taxon>Actinomycetota</taxon>
        <taxon>Actinomycetes</taxon>
        <taxon>Streptosporangiales</taxon>
        <taxon>Streptosporangiaceae</taxon>
        <taxon>Nonomuraea</taxon>
    </lineage>
</organism>
<sequence>MERRRQLDIHIEGSTFGNQVAIGNAGPVNQSSGPAHPAQAAADALVRLVAEHLSEFEPAARAKVRRDALEVQAELREPDPDRSRIRAALERIGQRAATVLPVAGAAAEILSLFTG</sequence>
<dbReference type="EMBL" id="VCKX01000329">
    <property type="protein sequence ID" value="TMR19348.1"/>
    <property type="molecule type" value="Genomic_DNA"/>
</dbReference>
<keyword evidence="2" id="KW-1185">Reference proteome</keyword>
<gene>
    <name evidence="1" type="ORF">ETD85_52915</name>
</gene>
<evidence type="ECO:0000313" key="2">
    <source>
        <dbReference type="Proteomes" id="UP000306628"/>
    </source>
</evidence>
<dbReference type="Proteomes" id="UP000306628">
    <property type="component" value="Unassembled WGS sequence"/>
</dbReference>
<accession>A0A5S4FHF1</accession>